<dbReference type="PROSITE" id="PS50113">
    <property type="entry name" value="PAC"/>
    <property type="match status" value="3"/>
</dbReference>
<dbReference type="Gene3D" id="2.40.10.220">
    <property type="entry name" value="predicted glycosyltransferase like domains"/>
    <property type="match status" value="1"/>
</dbReference>
<dbReference type="SUPFAM" id="SSF55785">
    <property type="entry name" value="PYP-like sensor domain (PAS domain)"/>
    <property type="match status" value="3"/>
</dbReference>
<dbReference type="InterPro" id="IPR004089">
    <property type="entry name" value="MCPsignal_dom"/>
</dbReference>
<dbReference type="GO" id="GO:0004888">
    <property type="term" value="F:transmembrane signaling receptor activity"/>
    <property type="evidence" value="ECO:0007669"/>
    <property type="project" value="InterPro"/>
</dbReference>
<dbReference type="SMART" id="SM00283">
    <property type="entry name" value="MA"/>
    <property type="match status" value="1"/>
</dbReference>
<dbReference type="InterPro" id="IPR013655">
    <property type="entry name" value="PAS_fold_3"/>
</dbReference>
<dbReference type="PANTHER" id="PTHR24422">
    <property type="entry name" value="CHEMOTAXIS PROTEIN METHYLTRANSFERASE"/>
    <property type="match status" value="1"/>
</dbReference>
<dbReference type="Gene3D" id="1.10.287.950">
    <property type="entry name" value="Methyl-accepting chemotaxis protein"/>
    <property type="match status" value="1"/>
</dbReference>
<dbReference type="RefSeq" id="WP_073009185.1">
    <property type="nucleotide sequence ID" value="NZ_FRBW01000001.1"/>
</dbReference>
<feature type="domain" description="PAC" evidence="4">
    <location>
        <begin position="81"/>
        <end position="133"/>
    </location>
</feature>
<feature type="domain" description="PAS" evidence="3">
    <location>
        <begin position="22"/>
        <end position="60"/>
    </location>
</feature>
<feature type="domain" description="Methyl-accepting transducer" evidence="2">
    <location>
        <begin position="350"/>
        <end position="557"/>
    </location>
</feature>
<dbReference type="OrthoDB" id="9765776at2"/>
<feature type="domain" description="PAS" evidence="3">
    <location>
        <begin position="249"/>
        <end position="296"/>
    </location>
</feature>
<feature type="domain" description="PAC" evidence="4">
    <location>
        <begin position="325"/>
        <end position="377"/>
    </location>
</feature>
<dbReference type="Pfam" id="PF07238">
    <property type="entry name" value="PilZ"/>
    <property type="match status" value="1"/>
</dbReference>
<name>A0A1M7BHW8_9HYPH</name>
<dbReference type="CDD" id="cd00130">
    <property type="entry name" value="PAS"/>
    <property type="match status" value="3"/>
</dbReference>
<dbReference type="Pfam" id="PF00015">
    <property type="entry name" value="MCPsignal"/>
    <property type="match status" value="1"/>
</dbReference>
<dbReference type="AlphaFoldDB" id="A0A1M7BHW8"/>
<dbReference type="GO" id="GO:0016020">
    <property type="term" value="C:membrane"/>
    <property type="evidence" value="ECO:0007669"/>
    <property type="project" value="InterPro"/>
</dbReference>
<dbReference type="InterPro" id="IPR009875">
    <property type="entry name" value="PilZ_domain"/>
</dbReference>
<proteinExistence type="predicted"/>
<dbReference type="InterPro" id="IPR035965">
    <property type="entry name" value="PAS-like_dom_sf"/>
</dbReference>
<dbReference type="SUPFAM" id="SSF141371">
    <property type="entry name" value="PilZ domain-like"/>
    <property type="match status" value="1"/>
</dbReference>
<dbReference type="Proteomes" id="UP000186002">
    <property type="component" value="Unassembled WGS sequence"/>
</dbReference>
<dbReference type="SMART" id="SM00091">
    <property type="entry name" value="PAS"/>
    <property type="match status" value="3"/>
</dbReference>
<evidence type="ECO:0000259" key="3">
    <source>
        <dbReference type="PROSITE" id="PS50112"/>
    </source>
</evidence>
<dbReference type="Gene3D" id="3.30.450.20">
    <property type="entry name" value="PAS domain"/>
    <property type="match status" value="3"/>
</dbReference>
<dbReference type="STRING" id="735517.SAMN05444272_0842"/>
<feature type="domain" description="PAS" evidence="3">
    <location>
        <begin position="127"/>
        <end position="174"/>
    </location>
</feature>
<evidence type="ECO:0000256" key="1">
    <source>
        <dbReference type="PROSITE-ProRule" id="PRU00284"/>
    </source>
</evidence>
<keyword evidence="6" id="KW-1185">Reference proteome</keyword>
<evidence type="ECO:0000313" key="6">
    <source>
        <dbReference type="Proteomes" id="UP000186002"/>
    </source>
</evidence>
<dbReference type="PROSITE" id="PS50111">
    <property type="entry name" value="CHEMOTAXIS_TRANSDUC_2"/>
    <property type="match status" value="1"/>
</dbReference>
<evidence type="ECO:0000259" key="4">
    <source>
        <dbReference type="PROSITE" id="PS50113"/>
    </source>
</evidence>
<evidence type="ECO:0000313" key="5">
    <source>
        <dbReference type="EMBL" id="SHL54476.1"/>
    </source>
</evidence>
<organism evidence="5 6">
    <name type="scientific">Roseibium suaedae</name>
    <dbReference type="NCBI Taxonomy" id="735517"/>
    <lineage>
        <taxon>Bacteria</taxon>
        <taxon>Pseudomonadati</taxon>
        <taxon>Pseudomonadota</taxon>
        <taxon>Alphaproteobacteria</taxon>
        <taxon>Hyphomicrobiales</taxon>
        <taxon>Stappiaceae</taxon>
        <taxon>Roseibium</taxon>
    </lineage>
</organism>
<dbReference type="Pfam" id="PF13426">
    <property type="entry name" value="PAS_9"/>
    <property type="match status" value="2"/>
</dbReference>
<dbReference type="SUPFAM" id="SSF58104">
    <property type="entry name" value="Methyl-accepting chemotaxis protein (MCP) signaling domain"/>
    <property type="match status" value="1"/>
</dbReference>
<dbReference type="EMBL" id="FRBW01000001">
    <property type="protein sequence ID" value="SHL54476.1"/>
    <property type="molecule type" value="Genomic_DNA"/>
</dbReference>
<dbReference type="InterPro" id="IPR050903">
    <property type="entry name" value="Bact_Chemotaxis_MeTrfase"/>
</dbReference>
<accession>A0A1M7BHW8</accession>
<dbReference type="Pfam" id="PF08447">
    <property type="entry name" value="PAS_3"/>
    <property type="match status" value="1"/>
</dbReference>
<keyword evidence="1" id="KW-0807">Transducer</keyword>
<dbReference type="SMART" id="SM00086">
    <property type="entry name" value="PAC"/>
    <property type="match status" value="3"/>
</dbReference>
<gene>
    <name evidence="5" type="ORF">SAMN05444272_0842</name>
</gene>
<dbReference type="GO" id="GO:0006935">
    <property type="term" value="P:chemotaxis"/>
    <property type="evidence" value="ECO:0007669"/>
    <property type="project" value="InterPro"/>
</dbReference>
<dbReference type="InterPro" id="IPR000014">
    <property type="entry name" value="PAS"/>
</dbReference>
<dbReference type="PANTHER" id="PTHR24422:SF10">
    <property type="entry name" value="CHEMOTAXIS PROTEIN METHYLTRANSFERASE 2"/>
    <property type="match status" value="1"/>
</dbReference>
<dbReference type="PRINTS" id="PR00260">
    <property type="entry name" value="CHEMTRNSDUCR"/>
</dbReference>
<evidence type="ECO:0000259" key="2">
    <source>
        <dbReference type="PROSITE" id="PS50111"/>
    </source>
</evidence>
<dbReference type="GO" id="GO:0035438">
    <property type="term" value="F:cyclic-di-GMP binding"/>
    <property type="evidence" value="ECO:0007669"/>
    <property type="project" value="InterPro"/>
</dbReference>
<sequence>MTYFNQGGWRGIFDAFSRSQAIIQFKPDGTIIDANENFLKAVGYSLEEVRGKHHRMFVDPAYASSSEYKAFWAELAAGKFVSSQFKRIAKDGHEVWIQASYNPVVSRSGKVLKIVKIATDVTENKLRNAEVRGQLEAIDRSQAVIQFDLEGRILEANQNFLDAMGYTSAEVVGQHHSMFVKEGLKGSAEYRQFWKNLAAGKFQSGEFERIGKNGRRVWIMASYNPILDMSGKPFKVVKFATDITEDKLRNAEYEGQIQAISRSQAMISFTKDGIILDANDNFLSATGYTRDEVIGKHHRMFVEKSYAGSPEYAAFWQELGNGKHTSAIYQRVKKSGQPLWLQATYNPIFGASGELIKVTKFATDITENMNARQTAIQAAEETLSTVEQSAGVAQSVSGSAHEIASGMESARTAVDDMQSLSEKAGQSTERLRFAAGSMDDVVQLISKVADQINLLSLNATIEAARAGEAGRGFAVVANEVKTLANQTSQATTRIFSEIAEMQSVAGIVDDALKSISLSISEVHGLVRSTTDAAEAQCQATDEINGQLERAAGNVASVCDSLDNWVIGMEDRRRHPRKRVFEDAEIVLSGGRIIKCALRDISEAGARVVVSDKEKLPDSFDLDMGEELGRRRCRIVRRYGDNLGLEFLQQSMAMAG</sequence>
<dbReference type="PROSITE" id="PS50112">
    <property type="entry name" value="PAS"/>
    <property type="match status" value="3"/>
</dbReference>
<dbReference type="InterPro" id="IPR000700">
    <property type="entry name" value="PAS-assoc_C"/>
</dbReference>
<dbReference type="NCBIfam" id="TIGR00229">
    <property type="entry name" value="sensory_box"/>
    <property type="match status" value="3"/>
</dbReference>
<dbReference type="GO" id="GO:0007165">
    <property type="term" value="P:signal transduction"/>
    <property type="evidence" value="ECO:0007669"/>
    <property type="project" value="UniProtKB-KW"/>
</dbReference>
<protein>
    <submittedName>
        <fullName evidence="5">Methyl-accepting chemotaxis sensory transducer with Pas/Pac sensor</fullName>
    </submittedName>
</protein>
<dbReference type="InterPro" id="IPR004090">
    <property type="entry name" value="Chemotax_Me-accpt_rcpt"/>
</dbReference>
<reference evidence="5 6" key="1">
    <citation type="submission" date="2016-11" db="EMBL/GenBank/DDBJ databases">
        <authorList>
            <person name="Jaros S."/>
            <person name="Januszkiewicz K."/>
            <person name="Wedrychowicz H."/>
        </authorList>
    </citation>
    <scope>NUCLEOTIDE SEQUENCE [LARGE SCALE GENOMIC DNA]</scope>
    <source>
        <strain evidence="5 6">DSM 22153</strain>
    </source>
</reference>
<dbReference type="InterPro" id="IPR001610">
    <property type="entry name" value="PAC"/>
</dbReference>
<feature type="domain" description="PAC" evidence="4">
    <location>
        <begin position="203"/>
        <end position="255"/>
    </location>
</feature>